<dbReference type="EMBL" id="VCAZ01000080">
    <property type="protein sequence ID" value="TSP90496.1"/>
    <property type="molecule type" value="Genomic_DNA"/>
</dbReference>
<evidence type="ECO:0000256" key="1">
    <source>
        <dbReference type="SAM" id="Phobius"/>
    </source>
</evidence>
<organism evidence="2 3">
    <name type="scientific">Bagarius yarrelli</name>
    <name type="common">Goonch</name>
    <name type="synonym">Bagrus yarrelli</name>
    <dbReference type="NCBI Taxonomy" id="175774"/>
    <lineage>
        <taxon>Eukaryota</taxon>
        <taxon>Metazoa</taxon>
        <taxon>Chordata</taxon>
        <taxon>Craniata</taxon>
        <taxon>Vertebrata</taxon>
        <taxon>Euteleostomi</taxon>
        <taxon>Actinopterygii</taxon>
        <taxon>Neopterygii</taxon>
        <taxon>Teleostei</taxon>
        <taxon>Ostariophysi</taxon>
        <taxon>Siluriformes</taxon>
        <taxon>Sisoridae</taxon>
        <taxon>Sisorinae</taxon>
        <taxon>Bagarius</taxon>
    </lineage>
</organism>
<keyword evidence="3" id="KW-1185">Reference proteome</keyword>
<keyword evidence="1" id="KW-0812">Transmembrane</keyword>
<name>A0A556UZ11_BAGYA</name>
<sequence length="147" mass="16471">MEEAKCPDKWTEIRSEPGLSHMLITPTREDAGLFVVLKGYLLTGSKDKRPADASLFILLKSRGSWLMPRFDVSEDVESLDAFDSAAGEAEWKDSRLPCQPIDSSVQFRSPRQPLISLAVIVILMLRGLFETGLLGTSLDFDWLEQQV</sequence>
<keyword evidence="1" id="KW-1133">Transmembrane helix</keyword>
<evidence type="ECO:0000313" key="2">
    <source>
        <dbReference type="EMBL" id="TSP90496.1"/>
    </source>
</evidence>
<evidence type="ECO:0000313" key="3">
    <source>
        <dbReference type="Proteomes" id="UP000319801"/>
    </source>
</evidence>
<proteinExistence type="predicted"/>
<reference evidence="2 3" key="1">
    <citation type="journal article" date="2019" name="Genome Biol. Evol.">
        <title>Whole-Genome Sequencing of the Giant Devil Catfish, Bagarius yarrelli.</title>
        <authorList>
            <person name="Jiang W."/>
            <person name="Lv Y."/>
            <person name="Cheng L."/>
            <person name="Yang K."/>
            <person name="Chao B."/>
            <person name="Wang X."/>
            <person name="Li Y."/>
            <person name="Pan X."/>
            <person name="You X."/>
            <person name="Zhang Y."/>
            <person name="Yang J."/>
            <person name="Li J."/>
            <person name="Zhang X."/>
            <person name="Liu S."/>
            <person name="Sun C."/>
            <person name="Yang J."/>
            <person name="Shi Q."/>
        </authorList>
    </citation>
    <scope>NUCLEOTIDE SEQUENCE [LARGE SCALE GENOMIC DNA]</scope>
    <source>
        <strain evidence="2">JWS20170419001</strain>
        <tissue evidence="2">Muscle</tissue>
    </source>
</reference>
<accession>A0A556UZ11</accession>
<comment type="caution">
    <text evidence="2">The sequence shown here is derived from an EMBL/GenBank/DDBJ whole genome shotgun (WGS) entry which is preliminary data.</text>
</comment>
<protein>
    <submittedName>
        <fullName evidence="2">Uncharacterized protein</fullName>
    </submittedName>
</protein>
<dbReference type="AlphaFoldDB" id="A0A556UZ11"/>
<feature type="transmembrane region" description="Helical" evidence="1">
    <location>
        <begin position="114"/>
        <end position="134"/>
    </location>
</feature>
<dbReference type="Proteomes" id="UP000319801">
    <property type="component" value="Unassembled WGS sequence"/>
</dbReference>
<keyword evidence="1" id="KW-0472">Membrane</keyword>
<gene>
    <name evidence="2" type="ORF">Baya_11048</name>
</gene>